<reference evidence="2 3" key="1">
    <citation type="submission" date="2019-04" db="EMBL/GenBank/DDBJ databases">
        <title>genome sequence of strain W3.</title>
        <authorList>
            <person name="Gao J."/>
            <person name="Sun J."/>
        </authorList>
    </citation>
    <scope>NUCLEOTIDE SEQUENCE [LARGE SCALE GENOMIC DNA]</scope>
    <source>
        <strain evidence="2 3">W3</strain>
    </source>
</reference>
<keyword evidence="1" id="KW-1133">Transmembrane helix</keyword>
<organism evidence="2 3">
    <name type="scientific">Rhizobium rosettiformans W3</name>
    <dbReference type="NCBI Taxonomy" id="538378"/>
    <lineage>
        <taxon>Bacteria</taxon>
        <taxon>Pseudomonadati</taxon>
        <taxon>Pseudomonadota</taxon>
        <taxon>Alphaproteobacteria</taxon>
        <taxon>Hyphomicrobiales</taxon>
        <taxon>Rhizobiaceae</taxon>
        <taxon>Rhizobium/Agrobacterium group</taxon>
        <taxon>Rhizobium</taxon>
    </lineage>
</organism>
<evidence type="ECO:0000256" key="1">
    <source>
        <dbReference type="SAM" id="Phobius"/>
    </source>
</evidence>
<evidence type="ECO:0000313" key="3">
    <source>
        <dbReference type="Proteomes" id="UP000307378"/>
    </source>
</evidence>
<feature type="transmembrane region" description="Helical" evidence="1">
    <location>
        <begin position="6"/>
        <end position="39"/>
    </location>
</feature>
<name>A0A4S8Q8U8_9HYPH</name>
<dbReference type="AlphaFoldDB" id="A0A4S8Q8U8"/>
<dbReference type="RefSeq" id="WP_136539257.1">
    <property type="nucleotide sequence ID" value="NZ_STGU01000003.1"/>
</dbReference>
<evidence type="ECO:0000313" key="2">
    <source>
        <dbReference type="EMBL" id="THV37309.1"/>
    </source>
</evidence>
<sequence>MQNLRSAVYALAGLAFVGLAAAFAVSLTLVVAALLTVTLGARMLMGKTKRAPVYVKAKRREDVRVWNDGKGTIIDL</sequence>
<keyword evidence="1" id="KW-0812">Transmembrane</keyword>
<dbReference type="Proteomes" id="UP000307378">
    <property type="component" value="Unassembled WGS sequence"/>
</dbReference>
<dbReference type="EMBL" id="STGU01000003">
    <property type="protein sequence ID" value="THV37309.1"/>
    <property type="molecule type" value="Genomic_DNA"/>
</dbReference>
<gene>
    <name evidence="2" type="ORF">FAA86_06870</name>
</gene>
<proteinExistence type="predicted"/>
<accession>A0A4S8Q8U8</accession>
<protein>
    <submittedName>
        <fullName evidence="2">Uncharacterized protein</fullName>
    </submittedName>
</protein>
<keyword evidence="1" id="KW-0472">Membrane</keyword>
<comment type="caution">
    <text evidence="2">The sequence shown here is derived from an EMBL/GenBank/DDBJ whole genome shotgun (WGS) entry which is preliminary data.</text>
</comment>